<sequence>MTTLKPVLCVGCTVIDFVTISASYPQEDTDRRCLDGFWARGGNASNVSTVLRLLDTRVEFFGMLSSSPAFRVLLEDLTQRQIATQHCPTTSKDPPFSSVIIAQDKATRTIIHCNKNYPYVSALDFSKIDLSRYGWVHFEARQAAETVKMMRMVQAYNETCDPQARLIVSLDFESTFEQNLPLCGLCNYLVFSKELATQRGWSTARDACQQLLFLITQSSRTSPSIICPWGSAGAVCLDSSGNFAEIRAHEPPQVVDTLGAGDSFLAGFIHATYGLQQELQVAVDFANRVAGHKISKFGYDHIADFKFSVEKK</sequence>
<dbReference type="SMR" id="A0A0M5J680"/>
<keyword evidence="2" id="KW-0418">Kinase</keyword>
<dbReference type="STRING" id="30019.A0A0M5J680"/>
<feature type="domain" description="Carbohydrate kinase PfkB" evidence="3">
    <location>
        <begin position="7"/>
        <end position="298"/>
    </location>
</feature>
<gene>
    <name evidence="4" type="ORF">Dbus_chrXg1137</name>
</gene>
<dbReference type="InterPro" id="IPR011611">
    <property type="entry name" value="PfkB_dom"/>
</dbReference>
<dbReference type="PANTHER" id="PTHR42774:SF3">
    <property type="entry name" value="KETOHEXOKINASE"/>
    <property type="match status" value="1"/>
</dbReference>
<dbReference type="Pfam" id="PF00294">
    <property type="entry name" value="PfkB"/>
    <property type="match status" value="1"/>
</dbReference>
<dbReference type="InterPro" id="IPR002173">
    <property type="entry name" value="Carboh/pur_kinase_PfkB_CS"/>
</dbReference>
<dbReference type="Gene3D" id="3.40.1190.20">
    <property type="match status" value="1"/>
</dbReference>
<evidence type="ECO:0000313" key="4">
    <source>
        <dbReference type="EMBL" id="ALC49281.1"/>
    </source>
</evidence>
<evidence type="ECO:0000313" key="5">
    <source>
        <dbReference type="Proteomes" id="UP000494163"/>
    </source>
</evidence>
<dbReference type="InterPro" id="IPR029056">
    <property type="entry name" value="Ribokinase-like"/>
</dbReference>
<dbReference type="PROSITE" id="PS00584">
    <property type="entry name" value="PFKB_KINASES_2"/>
    <property type="match status" value="1"/>
</dbReference>
<dbReference type="OMA" id="CDYVVFS"/>
<dbReference type="CDD" id="cd01939">
    <property type="entry name" value="Ketohexokinase"/>
    <property type="match status" value="1"/>
</dbReference>
<evidence type="ECO:0000259" key="3">
    <source>
        <dbReference type="Pfam" id="PF00294"/>
    </source>
</evidence>
<dbReference type="EMBL" id="CP012528">
    <property type="protein sequence ID" value="ALC49281.1"/>
    <property type="molecule type" value="Genomic_DNA"/>
</dbReference>
<dbReference type="Proteomes" id="UP000494163">
    <property type="component" value="Chromosome X"/>
</dbReference>
<dbReference type="AlphaFoldDB" id="A0A0M5J680"/>
<dbReference type="GO" id="GO:0004454">
    <property type="term" value="F:ketohexokinase activity"/>
    <property type="evidence" value="ECO:0007669"/>
    <property type="project" value="InterPro"/>
</dbReference>
<accession>A0A0M5J680</accession>
<reference evidence="4 5" key="1">
    <citation type="submission" date="2015-08" db="EMBL/GenBank/DDBJ databases">
        <title>Ancestral chromatin configuration constrains chromatin evolution on differentiating sex chromosomes in Drosophila.</title>
        <authorList>
            <person name="Zhou Q."/>
            <person name="Bachtrog D."/>
        </authorList>
    </citation>
    <scope>NUCLEOTIDE SEQUENCE [LARGE SCALE GENOMIC DNA]</scope>
    <source>
        <tissue evidence="4">Whole larvae</tissue>
    </source>
</reference>
<dbReference type="InterPro" id="IPR034093">
    <property type="entry name" value="KHK"/>
</dbReference>
<dbReference type="InterPro" id="IPR052562">
    <property type="entry name" value="Ketohexokinase-related"/>
</dbReference>
<proteinExistence type="predicted"/>
<organism evidence="4 5">
    <name type="scientific">Drosophila busckii</name>
    <name type="common">Fruit fly</name>
    <dbReference type="NCBI Taxonomy" id="30019"/>
    <lineage>
        <taxon>Eukaryota</taxon>
        <taxon>Metazoa</taxon>
        <taxon>Ecdysozoa</taxon>
        <taxon>Arthropoda</taxon>
        <taxon>Hexapoda</taxon>
        <taxon>Insecta</taxon>
        <taxon>Pterygota</taxon>
        <taxon>Neoptera</taxon>
        <taxon>Endopterygota</taxon>
        <taxon>Diptera</taxon>
        <taxon>Brachycera</taxon>
        <taxon>Muscomorpha</taxon>
        <taxon>Ephydroidea</taxon>
        <taxon>Drosophilidae</taxon>
        <taxon>Drosophila</taxon>
    </lineage>
</organism>
<name>A0A0M5J680_DROBS</name>
<evidence type="ECO:0000256" key="2">
    <source>
        <dbReference type="ARBA" id="ARBA00022777"/>
    </source>
</evidence>
<dbReference type="PANTHER" id="PTHR42774">
    <property type="entry name" value="PHOSPHOTRANSFERASE SYSTEM TRANSPORT PROTEIN"/>
    <property type="match status" value="1"/>
</dbReference>
<protein>
    <submittedName>
        <fullName evidence="4">CG7328</fullName>
    </submittedName>
</protein>
<keyword evidence="1" id="KW-0808">Transferase</keyword>
<dbReference type="GO" id="GO:0006000">
    <property type="term" value="P:fructose metabolic process"/>
    <property type="evidence" value="ECO:0007669"/>
    <property type="project" value="InterPro"/>
</dbReference>
<keyword evidence="5" id="KW-1185">Reference proteome</keyword>
<dbReference type="SUPFAM" id="SSF53613">
    <property type="entry name" value="Ribokinase-like"/>
    <property type="match status" value="1"/>
</dbReference>
<evidence type="ECO:0000256" key="1">
    <source>
        <dbReference type="ARBA" id="ARBA00022679"/>
    </source>
</evidence>
<dbReference type="OrthoDB" id="204058at2759"/>